<gene>
    <name evidence="1" type="ORF">PIBRA_LOCUS10614</name>
</gene>
<accession>A0A9P0XFK7</accession>
<dbReference type="EMBL" id="CALOZG010000040">
    <property type="protein sequence ID" value="CAH4034431.1"/>
    <property type="molecule type" value="Genomic_DNA"/>
</dbReference>
<evidence type="ECO:0000313" key="2">
    <source>
        <dbReference type="Proteomes" id="UP001152562"/>
    </source>
</evidence>
<sequence>MTRTGIMLKKDQKISFHTQYMQFKHEKARSGKVECRQYIDGLNEEIFSILRDRTNLALPESSEYCYPVNPDKPETKIF</sequence>
<comment type="caution">
    <text evidence="1">The sequence shown here is derived from an EMBL/GenBank/DDBJ whole genome shotgun (WGS) entry which is preliminary data.</text>
</comment>
<evidence type="ECO:0000313" key="1">
    <source>
        <dbReference type="EMBL" id="CAH4034431.1"/>
    </source>
</evidence>
<keyword evidence="2" id="KW-1185">Reference proteome</keyword>
<name>A0A9P0XFK7_PIEBR</name>
<protein>
    <submittedName>
        <fullName evidence="1">Uncharacterized protein</fullName>
    </submittedName>
</protein>
<reference evidence="1" key="1">
    <citation type="submission" date="2022-05" db="EMBL/GenBank/DDBJ databases">
        <authorList>
            <person name="Okamura Y."/>
        </authorList>
    </citation>
    <scope>NUCLEOTIDE SEQUENCE</scope>
</reference>
<organism evidence="1 2">
    <name type="scientific">Pieris brassicae</name>
    <name type="common">White butterfly</name>
    <name type="synonym">Large white butterfly</name>
    <dbReference type="NCBI Taxonomy" id="7116"/>
    <lineage>
        <taxon>Eukaryota</taxon>
        <taxon>Metazoa</taxon>
        <taxon>Ecdysozoa</taxon>
        <taxon>Arthropoda</taxon>
        <taxon>Hexapoda</taxon>
        <taxon>Insecta</taxon>
        <taxon>Pterygota</taxon>
        <taxon>Neoptera</taxon>
        <taxon>Endopterygota</taxon>
        <taxon>Lepidoptera</taxon>
        <taxon>Glossata</taxon>
        <taxon>Ditrysia</taxon>
        <taxon>Papilionoidea</taxon>
        <taxon>Pieridae</taxon>
        <taxon>Pierinae</taxon>
        <taxon>Pieris</taxon>
    </lineage>
</organism>
<proteinExistence type="predicted"/>
<dbReference type="AlphaFoldDB" id="A0A9P0XFK7"/>
<dbReference type="Proteomes" id="UP001152562">
    <property type="component" value="Unassembled WGS sequence"/>
</dbReference>